<dbReference type="PANTHER" id="PTHR13040">
    <property type="entry name" value="AUTOPHAGY PROTEIN 5"/>
    <property type="match status" value="1"/>
</dbReference>
<dbReference type="Gene3D" id="1.10.246.190">
    <property type="entry name" value="Autophagy protein Apg5, helix rich domain"/>
    <property type="match status" value="1"/>
</dbReference>
<comment type="caution">
    <text evidence="7">The sequence shown here is derived from an EMBL/GenBank/DDBJ whole genome shotgun (WGS) entry which is preliminary data.</text>
</comment>
<organism evidence="7 8">
    <name type="scientific">Aduncisulcus paluster</name>
    <dbReference type="NCBI Taxonomy" id="2918883"/>
    <lineage>
        <taxon>Eukaryota</taxon>
        <taxon>Metamonada</taxon>
        <taxon>Carpediemonas-like organisms</taxon>
        <taxon>Aduncisulcus</taxon>
    </lineage>
</organism>
<dbReference type="InterPro" id="IPR007239">
    <property type="entry name" value="Atg5"/>
</dbReference>
<name>A0ABQ5K6I9_9EUKA</name>
<dbReference type="InterPro" id="IPR048940">
    <property type="entry name" value="ATG5_HBR"/>
</dbReference>
<sequence>MSLAKELHERAFQSTIPVAFYVNQPHSLPYLINVPRVSYLGYYFDNLRLQFSEYFPIAKPDAEIILIDAETKSYLQWDIPFSVVFDIITSKLSEGKDEIVKPTIPFQIEVKLDNDFSHPYILPGGSRSSLKEIYFHSLKQSLFIFKKSSKEFNTAPPACIDALFRSLCHGSYDEYDKGIRSIVSFSEELFVGTYDGMFSADIDADDIEDLSDEEVEAKPSLNLKGFFSPTIGFSYPLKFHIFSDDSAHMEYYSVVARVPVLSKDTLSMVLCRLWPGGSKYEGFWIQGMKIEKTTCAADLCGILSSGDLFMHVLVRK</sequence>
<keyword evidence="3" id="KW-0832">Ubl conjugation</keyword>
<dbReference type="Proteomes" id="UP001057375">
    <property type="component" value="Unassembled WGS sequence"/>
</dbReference>
<dbReference type="Pfam" id="PF20638">
    <property type="entry name" value="ATG5_UblA"/>
    <property type="match status" value="1"/>
</dbReference>
<dbReference type="EMBL" id="BQXS01000164">
    <property type="protein sequence ID" value="GKT28150.1"/>
    <property type="molecule type" value="Genomic_DNA"/>
</dbReference>
<evidence type="ECO:0000259" key="5">
    <source>
        <dbReference type="Pfam" id="PF20637"/>
    </source>
</evidence>
<keyword evidence="2" id="KW-1017">Isopeptide bond</keyword>
<feature type="domain" description="Autophagy protein ATG5 UblA" evidence="6">
    <location>
        <begin position="14"/>
        <end position="111"/>
    </location>
</feature>
<evidence type="ECO:0000256" key="4">
    <source>
        <dbReference type="ARBA" id="ARBA00023006"/>
    </source>
</evidence>
<evidence type="ECO:0000256" key="2">
    <source>
        <dbReference type="ARBA" id="ARBA00022499"/>
    </source>
</evidence>
<dbReference type="InterPro" id="IPR042526">
    <property type="entry name" value="Atg5_HR"/>
</dbReference>
<keyword evidence="8" id="KW-1185">Reference proteome</keyword>
<dbReference type="Pfam" id="PF20637">
    <property type="entry name" value="ATG5_HBR"/>
    <property type="match status" value="1"/>
</dbReference>
<accession>A0ABQ5K6I9</accession>
<gene>
    <name evidence="7" type="ORF">ADUPG1_000465</name>
</gene>
<evidence type="ECO:0000259" key="6">
    <source>
        <dbReference type="Pfam" id="PF20638"/>
    </source>
</evidence>
<keyword evidence="4" id="KW-0072">Autophagy</keyword>
<dbReference type="PANTHER" id="PTHR13040:SF2">
    <property type="entry name" value="AUTOPHAGY PROTEIN 5"/>
    <property type="match status" value="1"/>
</dbReference>
<evidence type="ECO:0000313" key="7">
    <source>
        <dbReference type="EMBL" id="GKT28150.1"/>
    </source>
</evidence>
<reference evidence="7" key="1">
    <citation type="submission" date="2022-03" db="EMBL/GenBank/DDBJ databases">
        <title>Draft genome sequence of Aduncisulcus paluster, a free-living microaerophilic Fornicata.</title>
        <authorList>
            <person name="Yuyama I."/>
            <person name="Kume K."/>
            <person name="Tamura T."/>
            <person name="Inagaki Y."/>
            <person name="Hashimoto T."/>
        </authorList>
    </citation>
    <scope>NUCLEOTIDE SEQUENCE</scope>
    <source>
        <strain evidence="7">NY0171</strain>
    </source>
</reference>
<proteinExistence type="inferred from homology"/>
<evidence type="ECO:0000313" key="8">
    <source>
        <dbReference type="Proteomes" id="UP001057375"/>
    </source>
</evidence>
<dbReference type="InterPro" id="IPR048939">
    <property type="entry name" value="ATG5_UblA"/>
</dbReference>
<evidence type="ECO:0000256" key="1">
    <source>
        <dbReference type="ARBA" id="ARBA00006910"/>
    </source>
</evidence>
<dbReference type="Gene3D" id="3.10.20.620">
    <property type="match status" value="1"/>
</dbReference>
<comment type="similarity">
    <text evidence="1">Belongs to the ATG5 family.</text>
</comment>
<feature type="domain" description="Autophagy protein ATG5 alpha-helical bundle region" evidence="5">
    <location>
        <begin position="128"/>
        <end position="177"/>
    </location>
</feature>
<protein>
    <submittedName>
        <fullName evidence="7">Autophagy-related protein 5 like protein</fullName>
    </submittedName>
</protein>
<evidence type="ECO:0000256" key="3">
    <source>
        <dbReference type="ARBA" id="ARBA00022843"/>
    </source>
</evidence>
<dbReference type="InterPro" id="IPR042527">
    <property type="entry name" value="Atg5_UblA_dom_sf"/>
</dbReference>